<feature type="binding site" evidence="2">
    <location>
        <position position="69"/>
    </location>
    <ligand>
        <name>Mn(2+)</name>
        <dbReference type="ChEBI" id="CHEBI:29035"/>
        <label>1</label>
    </ligand>
</feature>
<comment type="cofactor">
    <cofactor evidence="3">
        <name>Ca(2+)</name>
        <dbReference type="ChEBI" id="CHEBI:29108"/>
    </cofactor>
    <text evidence="3">Binds 1 Ca(2+) ion per subunit.</text>
</comment>
<dbReference type="GO" id="GO:0046872">
    <property type="term" value="F:metal ion binding"/>
    <property type="evidence" value="ECO:0007669"/>
    <property type="project" value="UniProtKB-KW"/>
</dbReference>
<dbReference type="EMBL" id="FOOH01000020">
    <property type="protein sequence ID" value="SFG00790.1"/>
    <property type="molecule type" value="Genomic_DNA"/>
</dbReference>
<organism evidence="5 6">
    <name type="scientific">Salegentibacter agarivorans</name>
    <dbReference type="NCBI Taxonomy" id="345907"/>
    <lineage>
        <taxon>Bacteria</taxon>
        <taxon>Pseudomonadati</taxon>
        <taxon>Bacteroidota</taxon>
        <taxon>Flavobacteriia</taxon>
        <taxon>Flavobacteriales</taxon>
        <taxon>Flavobacteriaceae</taxon>
        <taxon>Salegentibacter</taxon>
    </lineage>
</organism>
<keyword evidence="6" id="KW-1185">Reference proteome</keyword>
<feature type="binding site" evidence="2">
    <location>
        <position position="66"/>
    </location>
    <ligand>
        <name>Mn(2+)</name>
        <dbReference type="ChEBI" id="CHEBI:29035"/>
        <label>2</label>
    </ligand>
</feature>
<evidence type="ECO:0000256" key="2">
    <source>
        <dbReference type="PIRSR" id="PIRSR607760-1"/>
    </source>
</evidence>
<protein>
    <submittedName>
        <fullName evidence="5">Mn-containing catalase</fullName>
    </submittedName>
</protein>
<dbReference type="Gene3D" id="1.20.1260.10">
    <property type="match status" value="1"/>
</dbReference>
<feature type="binding site" evidence="3">
    <location>
        <position position="57"/>
    </location>
    <ligand>
        <name>Ca(2+)</name>
        <dbReference type="ChEBI" id="CHEBI:29108"/>
    </ligand>
</feature>
<dbReference type="AlphaFoldDB" id="A0A1I2NCI3"/>
<feature type="binding site" evidence="3">
    <location>
        <position position="226"/>
    </location>
    <ligand>
        <name>Ca(2+)</name>
        <dbReference type="ChEBI" id="CHEBI:29108"/>
    </ligand>
</feature>
<feature type="binding site" evidence="2">
    <location>
        <position position="35"/>
    </location>
    <ligand>
        <name>Mn(2+)</name>
        <dbReference type="ChEBI" id="CHEBI:29035"/>
        <label>1</label>
    </ligand>
</feature>
<keyword evidence="2" id="KW-0479">Metal-binding</keyword>
<evidence type="ECO:0000256" key="4">
    <source>
        <dbReference type="SAM" id="MobiDB-lite"/>
    </source>
</evidence>
<name>A0A1I2NCI3_9FLAO</name>
<evidence type="ECO:0000313" key="5">
    <source>
        <dbReference type="EMBL" id="SFG00790.1"/>
    </source>
</evidence>
<keyword evidence="3" id="KW-0106">Calcium</keyword>
<keyword evidence="2" id="KW-0464">Manganese</keyword>
<dbReference type="SUPFAM" id="SSF47240">
    <property type="entry name" value="Ferritin-like"/>
    <property type="match status" value="1"/>
</dbReference>
<gene>
    <name evidence="5" type="ORF">SAMN04488033_1204</name>
</gene>
<evidence type="ECO:0000313" key="6">
    <source>
        <dbReference type="Proteomes" id="UP000199116"/>
    </source>
</evidence>
<sequence length="289" mass="31785">MFYHDGKLQFDVKVDKPNPQFAKMLQQAIGGIEGEMKVCMQYMFQAWGARGPEKYRDMLLETGTEEMAHIELLATAVALNLEGATNDLKDEVAKDPFMEQIMGGANPRHILSSGMSAMAVDSSGVPFSGAYVVATGNLAADMYANVTAESAGRILATRLWKSTDDKGMKDMLAFLIARDTMHQNQWLAVLEELGGVKGNHPIPNIFPQAEENPDFNYNFISTHIDGESKAKGRWSEGQSIDGKGTFTFEKAKPLGKKPNLGKPHPHGFAQKEQMKANPSMAEDTIDKLK</sequence>
<dbReference type="InterPro" id="IPR039377">
    <property type="entry name" value="Mn_catalase_dom"/>
</dbReference>
<evidence type="ECO:0000256" key="1">
    <source>
        <dbReference type="ARBA" id="ARBA00007644"/>
    </source>
</evidence>
<feature type="binding site" evidence="2">
    <location>
        <position position="182"/>
    </location>
    <ligand>
        <name>Mn(2+)</name>
        <dbReference type="ChEBI" id="CHEBI:29035"/>
        <label>1</label>
    </ligand>
</feature>
<proteinExistence type="inferred from homology"/>
<comment type="cofactor">
    <cofactor evidence="2">
        <name>Mn(2+)</name>
        <dbReference type="ChEBI" id="CHEBI:29035"/>
    </cofactor>
    <text evidence="2">Binds 2 manganese ions per subunit.</text>
</comment>
<dbReference type="CDD" id="cd01051">
    <property type="entry name" value="Mn_catalase"/>
    <property type="match status" value="1"/>
</dbReference>
<accession>A0A1I2NCI3</accession>
<evidence type="ECO:0000256" key="3">
    <source>
        <dbReference type="PIRSR" id="PIRSR607760-2"/>
    </source>
</evidence>
<dbReference type="InterPro" id="IPR009078">
    <property type="entry name" value="Ferritin-like_SF"/>
</dbReference>
<dbReference type="InterPro" id="IPR007760">
    <property type="entry name" value="Mn_catalase"/>
</dbReference>
<comment type="similarity">
    <text evidence="1">Belongs to the manganese catalase family.</text>
</comment>
<dbReference type="InterPro" id="IPR012347">
    <property type="entry name" value="Ferritin-like"/>
</dbReference>
<dbReference type="RefSeq" id="WP_093305541.1">
    <property type="nucleotide sequence ID" value="NZ_FOOH01000020.1"/>
</dbReference>
<reference evidence="6" key="1">
    <citation type="submission" date="2016-10" db="EMBL/GenBank/DDBJ databases">
        <authorList>
            <person name="Varghese N."/>
            <person name="Submissions S."/>
        </authorList>
    </citation>
    <scope>NUCLEOTIDE SEQUENCE [LARGE SCALE GENOMIC DNA]</scope>
    <source>
        <strain evidence="6">DSM 23515</strain>
    </source>
</reference>
<feature type="binding site" evidence="2">
    <location>
        <position position="149"/>
    </location>
    <ligand>
        <name>Mn(2+)</name>
        <dbReference type="ChEBI" id="CHEBI:29035"/>
        <label>1</label>
    </ligand>
</feature>
<dbReference type="Pfam" id="PF05067">
    <property type="entry name" value="Mn_catalase"/>
    <property type="match status" value="1"/>
</dbReference>
<feature type="region of interest" description="Disordered" evidence="4">
    <location>
        <begin position="228"/>
        <end position="289"/>
    </location>
</feature>
<dbReference type="Proteomes" id="UP000199116">
    <property type="component" value="Unassembled WGS sequence"/>
</dbReference>